<dbReference type="Pfam" id="PF13676">
    <property type="entry name" value="TIR_2"/>
    <property type="match status" value="1"/>
</dbReference>
<dbReference type="EMBL" id="ASHL01000003">
    <property type="protein sequence ID" value="EPD13416.1"/>
    <property type="molecule type" value="Genomic_DNA"/>
</dbReference>
<evidence type="ECO:0000259" key="2">
    <source>
        <dbReference type="PROSITE" id="PS51534"/>
    </source>
</evidence>
<dbReference type="GO" id="GO:0007165">
    <property type="term" value="P:signal transduction"/>
    <property type="evidence" value="ECO:0007669"/>
    <property type="project" value="InterPro"/>
</dbReference>
<comment type="caution">
    <text evidence="3">The sequence shown here is derived from an EMBL/GenBank/DDBJ whole genome shotgun (WGS) entry which is preliminary data.</text>
</comment>
<dbReference type="PROSITE" id="PS51534">
    <property type="entry name" value="SEFIR"/>
    <property type="match status" value="1"/>
</dbReference>
<accession>A0AB33Z1T6</accession>
<protein>
    <submittedName>
        <fullName evidence="3">SEFIR domain-containing protein</fullName>
    </submittedName>
</protein>
<evidence type="ECO:0000259" key="1">
    <source>
        <dbReference type="PROSITE" id="PS50104"/>
    </source>
</evidence>
<keyword evidence="4" id="KW-1185">Reference proteome</keyword>
<dbReference type="InterPro" id="IPR000157">
    <property type="entry name" value="TIR_dom"/>
</dbReference>
<evidence type="ECO:0000313" key="4">
    <source>
        <dbReference type="Proteomes" id="UP000015462"/>
    </source>
</evidence>
<dbReference type="InterPro" id="IPR013568">
    <property type="entry name" value="SEFIR_dom"/>
</dbReference>
<gene>
    <name evidence="3" type="ORF">L196_05171</name>
</gene>
<reference evidence="3 4" key="1">
    <citation type="journal article" date="2013" name="Genome Announc.">
        <title>Genome Sequence of the Pyrene- and Fluoranthene-Degrading Bacterium Cycloclasticus sp. Strain PY97M.</title>
        <authorList>
            <person name="Cui Z."/>
            <person name="Xu G."/>
            <person name="Li Q."/>
            <person name="Gao W."/>
            <person name="Zheng L."/>
        </authorList>
    </citation>
    <scope>NUCLEOTIDE SEQUENCE [LARGE SCALE GENOMIC DNA]</scope>
    <source>
        <strain evidence="3 4">PY97M</strain>
    </source>
</reference>
<proteinExistence type="predicted"/>
<dbReference type="AlphaFoldDB" id="A0AB33Z1T6"/>
<dbReference type="PROSITE" id="PS50104">
    <property type="entry name" value="TIR"/>
    <property type="match status" value="1"/>
</dbReference>
<organism evidence="3 4">
    <name type="scientific">Cycloclasticus pugetii</name>
    <dbReference type="NCBI Taxonomy" id="34068"/>
    <lineage>
        <taxon>Bacteria</taxon>
        <taxon>Pseudomonadati</taxon>
        <taxon>Pseudomonadota</taxon>
        <taxon>Gammaproteobacteria</taxon>
        <taxon>Thiotrichales</taxon>
        <taxon>Piscirickettsiaceae</taxon>
        <taxon>Cycloclasticus</taxon>
    </lineage>
</organism>
<name>A0AB33Z1T6_9GAMM</name>
<sequence length="246" mass="27460">MTPSVFVSYSHDDLDHKRWVLALATRLRKSGIDVTLDQWDLDAGDDLGSFMTNNLANADRVLMICTPNYVEKANEGKGGVGVERMILTAEYLSNIDSNKVIPVIKKHGAEPVPAFFSTKLYIDFSQPGEYEAAFDDLLRNILGKPLVEKPEIGNSPFEESVDAMPQPSHDPVKDLMKIVITAYEQRGDSSFEIRRLQTSGFASSRTMADVIISKAVERGYVSMDHMNGCVWLEDKGKHYAIENELV</sequence>
<dbReference type="InterPro" id="IPR035897">
    <property type="entry name" value="Toll_tir_struct_dom_sf"/>
</dbReference>
<feature type="domain" description="SEFIR" evidence="2">
    <location>
        <begin position="2"/>
        <end position="133"/>
    </location>
</feature>
<dbReference type="Gene3D" id="3.40.50.10140">
    <property type="entry name" value="Toll/interleukin-1 receptor homology (TIR) domain"/>
    <property type="match status" value="1"/>
</dbReference>
<dbReference type="SUPFAM" id="SSF52200">
    <property type="entry name" value="Toll/Interleukin receptor TIR domain"/>
    <property type="match status" value="1"/>
</dbReference>
<evidence type="ECO:0000313" key="3">
    <source>
        <dbReference type="EMBL" id="EPD13416.1"/>
    </source>
</evidence>
<feature type="domain" description="TIR" evidence="1">
    <location>
        <begin position="1"/>
        <end position="142"/>
    </location>
</feature>
<dbReference type="RefSeq" id="WP_016390199.1">
    <property type="nucleotide sequence ID" value="NZ_KE646806.1"/>
</dbReference>
<dbReference type="Proteomes" id="UP000015462">
    <property type="component" value="Unassembled WGS sequence"/>
</dbReference>